<evidence type="ECO:0000313" key="2">
    <source>
        <dbReference type="EMBL" id="MBB2203212.1"/>
    </source>
</evidence>
<feature type="domain" description="Glycosyltransferase 2-like" evidence="1">
    <location>
        <begin position="30"/>
        <end position="156"/>
    </location>
</feature>
<dbReference type="AlphaFoldDB" id="A0A7W4PM64"/>
<name>A0A7W4PM64_9PROT</name>
<dbReference type="Pfam" id="PF00535">
    <property type="entry name" value="Glycos_transf_2"/>
    <property type="match status" value="1"/>
</dbReference>
<dbReference type="SUPFAM" id="SSF53448">
    <property type="entry name" value="Nucleotide-diphospho-sugar transferases"/>
    <property type="match status" value="1"/>
</dbReference>
<gene>
    <name evidence="2" type="ORF">HLH28_16810</name>
</gene>
<keyword evidence="3" id="KW-1185">Reference proteome</keyword>
<dbReference type="InterPro" id="IPR001173">
    <property type="entry name" value="Glyco_trans_2-like"/>
</dbReference>
<organism evidence="2 3">
    <name type="scientific">Gluconacetobacter tumulisoli</name>
    <dbReference type="NCBI Taxonomy" id="1286189"/>
    <lineage>
        <taxon>Bacteria</taxon>
        <taxon>Pseudomonadati</taxon>
        <taxon>Pseudomonadota</taxon>
        <taxon>Alphaproteobacteria</taxon>
        <taxon>Acetobacterales</taxon>
        <taxon>Acetobacteraceae</taxon>
        <taxon>Gluconacetobacter</taxon>
    </lineage>
</organism>
<dbReference type="Proteomes" id="UP000578030">
    <property type="component" value="Unassembled WGS sequence"/>
</dbReference>
<dbReference type="PANTHER" id="PTHR43685:SF2">
    <property type="entry name" value="GLYCOSYLTRANSFERASE 2-LIKE DOMAIN-CONTAINING PROTEIN"/>
    <property type="match status" value="1"/>
</dbReference>
<dbReference type="RefSeq" id="WP_182961350.1">
    <property type="nucleotide sequence ID" value="NZ_JABEQM010000020.1"/>
</dbReference>
<keyword evidence="2" id="KW-0808">Transferase</keyword>
<sequence>MFQRTTPRNIVCDTLFEACAAPLPPPDTITVAVSLYNYAAFIPECLSSIAEQTHQALDLIVVDDHSTADAAVTVTTDWMKTHHRRFARATLLRHRRNQGLAETRNTAFLHARTDPVFVMDADNLIYPRALARLHEFVAHRDYDVAYTQLELFGEARRPGYADVWDKEIFRYGNYVDAMALVSRASWAEVGGYSHIQGGWEDYDFWCKFVEAGMTGAYVPEMLCRYRVHGTSMMRTESTISEEQIRTQMIMRHPWLRI</sequence>
<proteinExistence type="predicted"/>
<evidence type="ECO:0000259" key="1">
    <source>
        <dbReference type="Pfam" id="PF00535"/>
    </source>
</evidence>
<protein>
    <submittedName>
        <fullName evidence="2">Glycosyltransferase family 2 protein</fullName>
    </submittedName>
</protein>
<comment type="caution">
    <text evidence="2">The sequence shown here is derived from an EMBL/GenBank/DDBJ whole genome shotgun (WGS) entry which is preliminary data.</text>
</comment>
<dbReference type="CDD" id="cd00761">
    <property type="entry name" value="Glyco_tranf_GTA_type"/>
    <property type="match status" value="1"/>
</dbReference>
<dbReference type="EMBL" id="JABEQM010000020">
    <property type="protein sequence ID" value="MBB2203212.1"/>
    <property type="molecule type" value="Genomic_DNA"/>
</dbReference>
<dbReference type="InterPro" id="IPR050834">
    <property type="entry name" value="Glycosyltransf_2"/>
</dbReference>
<evidence type="ECO:0000313" key="3">
    <source>
        <dbReference type="Proteomes" id="UP000578030"/>
    </source>
</evidence>
<accession>A0A7W4PM64</accession>
<dbReference type="InterPro" id="IPR029044">
    <property type="entry name" value="Nucleotide-diphossugar_trans"/>
</dbReference>
<dbReference type="Gene3D" id="3.90.550.10">
    <property type="entry name" value="Spore Coat Polysaccharide Biosynthesis Protein SpsA, Chain A"/>
    <property type="match status" value="1"/>
</dbReference>
<dbReference type="GO" id="GO:0016740">
    <property type="term" value="F:transferase activity"/>
    <property type="evidence" value="ECO:0007669"/>
    <property type="project" value="UniProtKB-KW"/>
</dbReference>
<dbReference type="PANTHER" id="PTHR43685">
    <property type="entry name" value="GLYCOSYLTRANSFERASE"/>
    <property type="match status" value="1"/>
</dbReference>
<reference evidence="2 3" key="1">
    <citation type="submission" date="2020-04" db="EMBL/GenBank/DDBJ databases">
        <title>Description of novel Gluconacetobacter.</title>
        <authorList>
            <person name="Sombolestani A."/>
        </authorList>
    </citation>
    <scope>NUCLEOTIDE SEQUENCE [LARGE SCALE GENOMIC DNA]</scope>
    <source>
        <strain evidence="2 3">LMG 27802</strain>
    </source>
</reference>